<dbReference type="InterPro" id="IPR046230">
    <property type="entry name" value="DUF6263"/>
</dbReference>
<evidence type="ECO:0000313" key="1">
    <source>
        <dbReference type="EMBL" id="STD54290.1"/>
    </source>
</evidence>
<accession>A0A376G3Q4</accession>
<organism evidence="1 2">
    <name type="scientific">Empedobacter falsenii</name>
    <dbReference type="NCBI Taxonomy" id="343874"/>
    <lineage>
        <taxon>Bacteria</taxon>
        <taxon>Pseudomonadati</taxon>
        <taxon>Bacteroidota</taxon>
        <taxon>Flavobacteriia</taxon>
        <taxon>Flavobacteriales</taxon>
        <taxon>Weeksellaceae</taxon>
        <taxon>Empedobacter</taxon>
    </lineage>
</organism>
<dbReference type="PROSITE" id="PS51257">
    <property type="entry name" value="PROKAR_LIPOPROTEIN"/>
    <property type="match status" value="1"/>
</dbReference>
<dbReference type="STRING" id="343874.GCA_000805695_00855"/>
<sequence length="356" mass="39028">MKKLLFMMAVAMAVVSCKKDDKVVGKDKDGKELIVNEKGDTVAKTETTDSLKVAETPAEPEVVAITKGADDKYAYKYNLEIGKTYPMTLGIKTTHTASDGKQSQKMSSESKKQIDYTVKDFKDGVYTLEVKSKQYSEKMTDPSGKSISYDTNAAKPANKDIAVSWSIYKAMTGKTYTMKVDQKGKVVSVDGLEGIKTSILNSVKKQVSAEEFKFFTQIIDNSLNKQAISSQFEETMNIFPNKTLALKESWSDSQKIDQGPMKGNISMKRTLASVEPANTTITVNGTQSLKGNESQQGVTMSANSSANVDGKILLDTKSGWINKVNLTKKETLKRTVEAQGQKQTMTESVTTVTTVN</sequence>
<name>A0A376G3Q4_9FLAO</name>
<dbReference type="AlphaFoldDB" id="A0A376G3Q4"/>
<protein>
    <submittedName>
        <fullName evidence="1">Uncharacterized protein</fullName>
    </submittedName>
</protein>
<dbReference type="EMBL" id="UFXS01000001">
    <property type="protein sequence ID" value="STD54290.1"/>
    <property type="molecule type" value="Genomic_DNA"/>
</dbReference>
<proteinExistence type="predicted"/>
<dbReference type="RefSeq" id="WP_236688209.1">
    <property type="nucleotide sequence ID" value="NZ_JSYQ01000015.1"/>
</dbReference>
<reference evidence="1 2" key="1">
    <citation type="submission" date="2018-06" db="EMBL/GenBank/DDBJ databases">
        <authorList>
            <consortium name="Pathogen Informatics"/>
            <person name="Doyle S."/>
        </authorList>
    </citation>
    <scope>NUCLEOTIDE SEQUENCE [LARGE SCALE GENOMIC DNA]</scope>
    <source>
        <strain evidence="1 2">NCTC13456</strain>
    </source>
</reference>
<gene>
    <name evidence="1" type="ORF">NCTC13456_00935</name>
</gene>
<evidence type="ECO:0000313" key="2">
    <source>
        <dbReference type="Proteomes" id="UP000254737"/>
    </source>
</evidence>
<dbReference type="Proteomes" id="UP000254737">
    <property type="component" value="Unassembled WGS sequence"/>
</dbReference>
<dbReference type="Pfam" id="PF19777">
    <property type="entry name" value="DUF6263"/>
    <property type="match status" value="1"/>
</dbReference>